<name>A0ABU4ZBC2_9HYPH</name>
<comment type="caution">
    <text evidence="1">The sequence shown here is derived from an EMBL/GenBank/DDBJ whole genome shotgun (WGS) entry which is preliminary data.</text>
</comment>
<accession>A0ABU4ZBC2</accession>
<dbReference type="RefSeq" id="WP_320230240.1">
    <property type="nucleotide sequence ID" value="NZ_JAVIJC010000072.1"/>
</dbReference>
<dbReference type="Proteomes" id="UP001271249">
    <property type="component" value="Unassembled WGS sequence"/>
</dbReference>
<protein>
    <submittedName>
        <fullName evidence="1">Uncharacterized protein</fullName>
    </submittedName>
</protein>
<keyword evidence="2" id="KW-1185">Reference proteome</keyword>
<evidence type="ECO:0000313" key="2">
    <source>
        <dbReference type="Proteomes" id="UP001271249"/>
    </source>
</evidence>
<reference evidence="1 2" key="1">
    <citation type="submission" date="2023-08" db="EMBL/GenBank/DDBJ databases">
        <title>Implementing the SeqCode for naming new Mesorhizobium species isolated from Vachellia karroo root nodules.</title>
        <authorList>
            <person name="Van Lill M."/>
        </authorList>
    </citation>
    <scope>NUCLEOTIDE SEQUENCE [LARGE SCALE GENOMIC DNA]</scope>
    <source>
        <strain evidence="1 2">VK22B</strain>
    </source>
</reference>
<proteinExistence type="predicted"/>
<organism evidence="1 2">
    <name type="scientific">Mesorhizobium captivum</name>
    <dbReference type="NCBI Taxonomy" id="3072319"/>
    <lineage>
        <taxon>Bacteria</taxon>
        <taxon>Pseudomonadati</taxon>
        <taxon>Pseudomonadota</taxon>
        <taxon>Alphaproteobacteria</taxon>
        <taxon>Hyphomicrobiales</taxon>
        <taxon>Phyllobacteriaceae</taxon>
        <taxon>Mesorhizobium</taxon>
    </lineage>
</organism>
<sequence>MLTVDRSYLTALAVSYTTGGASAVAVGIEPSAEAIAETAQTAAIPSLVLV</sequence>
<gene>
    <name evidence="1" type="ORF">RFN29_34355</name>
</gene>
<dbReference type="EMBL" id="JAVIJC010000072">
    <property type="protein sequence ID" value="MDX8496592.1"/>
    <property type="molecule type" value="Genomic_DNA"/>
</dbReference>
<evidence type="ECO:0000313" key="1">
    <source>
        <dbReference type="EMBL" id="MDX8496592.1"/>
    </source>
</evidence>